<accession>A0ABQ2GZJ7</accession>
<comment type="caution">
    <text evidence="1">The sequence shown here is derived from an EMBL/GenBank/DDBJ whole genome shotgun (WGS) entry which is preliminary data.</text>
</comment>
<keyword evidence="2" id="KW-1185">Reference proteome</keyword>
<organism evidence="1 2">
    <name type="scientific">Pseudomonas asuensis</name>
    <dbReference type="NCBI Taxonomy" id="1825787"/>
    <lineage>
        <taxon>Bacteria</taxon>
        <taxon>Pseudomonadati</taxon>
        <taxon>Pseudomonadota</taxon>
        <taxon>Gammaproteobacteria</taxon>
        <taxon>Pseudomonadales</taxon>
        <taxon>Pseudomonadaceae</taxon>
        <taxon>Pseudomonas</taxon>
    </lineage>
</organism>
<evidence type="ECO:0000313" key="2">
    <source>
        <dbReference type="Proteomes" id="UP000616499"/>
    </source>
</evidence>
<reference evidence="2" key="1">
    <citation type="journal article" date="2019" name="Int. J. Syst. Evol. Microbiol.">
        <title>The Global Catalogue of Microorganisms (GCM) 10K type strain sequencing project: providing services to taxonomists for standard genome sequencing and annotation.</title>
        <authorList>
            <consortium name="The Broad Institute Genomics Platform"/>
            <consortium name="The Broad Institute Genome Sequencing Center for Infectious Disease"/>
            <person name="Wu L."/>
            <person name="Ma J."/>
        </authorList>
    </citation>
    <scope>NUCLEOTIDE SEQUENCE [LARGE SCALE GENOMIC DNA]</scope>
    <source>
        <strain evidence="2">JCM 13501</strain>
    </source>
</reference>
<dbReference type="RefSeq" id="WP_188867237.1">
    <property type="nucleotide sequence ID" value="NZ_BMNW01000007.1"/>
</dbReference>
<name>A0ABQ2GZJ7_9PSED</name>
<protein>
    <submittedName>
        <fullName evidence="1">Uncharacterized protein</fullName>
    </submittedName>
</protein>
<sequence length="136" mass="15669">MDISRLLRKRQLNVQEQNALAEHRIYLTASYWRDNELPRALLEFGKKQEISWDKSIILQLEKDFPGMPSLIGTILTDEGRFVDFELETDETHAQLRSVELWEDITDQQNFSTHNKGKGIGYGALALSVQSQLCSET</sequence>
<dbReference type="EMBL" id="BMNW01000007">
    <property type="protein sequence ID" value="GGM19708.1"/>
    <property type="molecule type" value="Genomic_DNA"/>
</dbReference>
<evidence type="ECO:0000313" key="1">
    <source>
        <dbReference type="EMBL" id="GGM19708.1"/>
    </source>
</evidence>
<proteinExistence type="predicted"/>
<dbReference type="Proteomes" id="UP000616499">
    <property type="component" value="Unassembled WGS sequence"/>
</dbReference>
<gene>
    <name evidence="1" type="ORF">GCM10009425_33230</name>
</gene>